<evidence type="ECO:0000256" key="1">
    <source>
        <dbReference type="SAM" id="MobiDB-lite"/>
    </source>
</evidence>
<protein>
    <submittedName>
        <fullName evidence="2">Uncharacterized protein</fullName>
    </submittedName>
</protein>
<proteinExistence type="predicted"/>
<dbReference type="EMBL" id="OZ035840">
    <property type="protein sequence ID" value="CAL1589355.1"/>
    <property type="molecule type" value="Genomic_DNA"/>
</dbReference>
<keyword evidence="3" id="KW-1185">Reference proteome</keyword>
<organism evidence="2 3">
    <name type="scientific">Knipowitschia caucasica</name>
    <name type="common">Caucasian dwarf goby</name>
    <name type="synonym">Pomatoschistus caucasicus</name>
    <dbReference type="NCBI Taxonomy" id="637954"/>
    <lineage>
        <taxon>Eukaryota</taxon>
        <taxon>Metazoa</taxon>
        <taxon>Chordata</taxon>
        <taxon>Craniata</taxon>
        <taxon>Vertebrata</taxon>
        <taxon>Euteleostomi</taxon>
        <taxon>Actinopterygii</taxon>
        <taxon>Neopterygii</taxon>
        <taxon>Teleostei</taxon>
        <taxon>Neoteleostei</taxon>
        <taxon>Acanthomorphata</taxon>
        <taxon>Gobiaria</taxon>
        <taxon>Gobiiformes</taxon>
        <taxon>Gobioidei</taxon>
        <taxon>Gobiidae</taxon>
        <taxon>Gobiinae</taxon>
        <taxon>Knipowitschia</taxon>
    </lineage>
</organism>
<name>A0AAV2KHD2_KNICA</name>
<sequence>MTTNMCSIPTERPLEAAAELSLFRQGESWTPCHVTFKAPPIGPRRQQDPRRHIKRQIRSACSQNTGTPPPPSPLAPASYKRVAVATGGPRLS</sequence>
<dbReference type="Proteomes" id="UP001497482">
    <property type="component" value="Chromosome 18"/>
</dbReference>
<feature type="region of interest" description="Disordered" evidence="1">
    <location>
        <begin position="34"/>
        <end position="92"/>
    </location>
</feature>
<evidence type="ECO:0000313" key="2">
    <source>
        <dbReference type="EMBL" id="CAL1589355.1"/>
    </source>
</evidence>
<dbReference type="AlphaFoldDB" id="A0AAV2KHD2"/>
<evidence type="ECO:0000313" key="3">
    <source>
        <dbReference type="Proteomes" id="UP001497482"/>
    </source>
</evidence>
<reference evidence="2 3" key="1">
    <citation type="submission" date="2024-04" db="EMBL/GenBank/DDBJ databases">
        <authorList>
            <person name="Waldvogel A.-M."/>
            <person name="Schoenle A."/>
        </authorList>
    </citation>
    <scope>NUCLEOTIDE SEQUENCE [LARGE SCALE GENOMIC DNA]</scope>
</reference>
<gene>
    <name evidence="2" type="ORF">KC01_LOCUS18991</name>
</gene>
<accession>A0AAV2KHD2</accession>